<dbReference type="EMBL" id="KE747841">
    <property type="protein sequence ID" value="RMZ73596.1"/>
    <property type="molecule type" value="Genomic_DNA"/>
</dbReference>
<evidence type="ECO:0000256" key="3">
    <source>
        <dbReference type="ARBA" id="ARBA00060890"/>
    </source>
</evidence>
<proteinExistence type="inferred from homology"/>
<comment type="similarity">
    <text evidence="3">Belongs to the ZPS1 family.</text>
</comment>
<dbReference type="SUPFAM" id="SSF55486">
    <property type="entry name" value="Metalloproteases ('zincins'), catalytic domain"/>
    <property type="match status" value="1"/>
</dbReference>
<dbReference type="InterPro" id="IPR024079">
    <property type="entry name" value="MetalloPept_cat_dom_sf"/>
</dbReference>
<dbReference type="CDD" id="cd11307">
    <property type="entry name" value="M35_Asp_f2_like"/>
    <property type="match status" value="1"/>
</dbReference>
<sequence length="376" mass="39842">MPLSASQLLRASYATFDSRILNLTMIDSSPSLKMLSHLSTLSLLLASTTTASPILPRQNTFPTTPTSLPAWNAGSVPTFPIHASCNATQRTMLQKGLNEALTLVGHARDHILRFGNSSELYTKYFGDVPTGEPIGWYTKLADGDKAGILFRCDDIDGNCGQAGWAGHWRGANATQETVICDLSYEIRQPLEAMCMHGYDVANGATNTYWASDLVHRLLHVPSVGEGVVEHYIGEEGGEKYPGVMKLAKENATFAARDSDALQYFALEAYAYDVAVPGIGCSGTYRKVEEVVATSSTAVGAAATSEAVGVPTEACEPHGDHWHCPPGVPVPTAPPAATSAEASATSEPATVPAEACEPHGDHWHCPPGVPVPTSPPA</sequence>
<evidence type="ECO:0000259" key="5">
    <source>
        <dbReference type="Pfam" id="PF13933"/>
    </source>
</evidence>
<keyword evidence="2" id="KW-0325">Glycoprotein</keyword>
<dbReference type="Pfam" id="PF13933">
    <property type="entry name" value="HRXXH"/>
    <property type="match status" value="1"/>
</dbReference>
<evidence type="ECO:0000313" key="6">
    <source>
        <dbReference type="EMBL" id="RMZ73596.1"/>
    </source>
</evidence>
<dbReference type="Proteomes" id="UP000265663">
    <property type="component" value="Unassembled WGS sequence"/>
</dbReference>
<keyword evidence="7" id="KW-1185">Reference proteome</keyword>
<dbReference type="PANTHER" id="PTHR39399:SF1">
    <property type="entry name" value="PROTEIN ZPS1"/>
    <property type="match status" value="1"/>
</dbReference>
<name>A0A3M7MGE1_9PLEO</name>
<dbReference type="GO" id="GO:0005576">
    <property type="term" value="C:extracellular region"/>
    <property type="evidence" value="ECO:0007669"/>
    <property type="project" value="TreeGrafter"/>
</dbReference>
<dbReference type="InterPro" id="IPR029482">
    <property type="entry name" value="HRXXH"/>
</dbReference>
<feature type="domain" description="Putative peptidase" evidence="5">
    <location>
        <begin position="41"/>
        <end position="282"/>
    </location>
</feature>
<evidence type="ECO:0000256" key="1">
    <source>
        <dbReference type="ARBA" id="ARBA00022729"/>
    </source>
</evidence>
<dbReference type="GO" id="GO:0009986">
    <property type="term" value="C:cell surface"/>
    <property type="evidence" value="ECO:0007669"/>
    <property type="project" value="TreeGrafter"/>
</dbReference>
<dbReference type="GO" id="GO:0008270">
    <property type="term" value="F:zinc ion binding"/>
    <property type="evidence" value="ECO:0007669"/>
    <property type="project" value="TreeGrafter"/>
</dbReference>
<reference evidence="6 7" key="1">
    <citation type="journal article" date="2014" name="PLoS ONE">
        <title>De novo Genome Assembly of the Fungal Plant Pathogen Pyrenophora semeniperda.</title>
        <authorList>
            <person name="Soliai M.M."/>
            <person name="Meyer S.E."/>
            <person name="Udall J.A."/>
            <person name="Elzinga D.E."/>
            <person name="Hermansen R.A."/>
            <person name="Bodily P.M."/>
            <person name="Hart A.A."/>
            <person name="Coleman C.E."/>
        </authorList>
    </citation>
    <scope>NUCLEOTIDE SEQUENCE [LARGE SCALE GENOMIC DNA]</scope>
    <source>
        <strain evidence="6 7">CCB06</strain>
        <tissue evidence="6">Mycelium</tissue>
    </source>
</reference>
<gene>
    <name evidence="6" type="ORF">GMOD_00009334</name>
</gene>
<organism evidence="6 7">
    <name type="scientific">Pyrenophora seminiperda CCB06</name>
    <dbReference type="NCBI Taxonomy" id="1302712"/>
    <lineage>
        <taxon>Eukaryota</taxon>
        <taxon>Fungi</taxon>
        <taxon>Dikarya</taxon>
        <taxon>Ascomycota</taxon>
        <taxon>Pezizomycotina</taxon>
        <taxon>Dothideomycetes</taxon>
        <taxon>Pleosporomycetidae</taxon>
        <taxon>Pleosporales</taxon>
        <taxon>Pleosporineae</taxon>
        <taxon>Pleosporaceae</taxon>
        <taxon>Pyrenophora</taxon>
    </lineage>
</organism>
<feature type="region of interest" description="Disordered" evidence="4">
    <location>
        <begin position="327"/>
        <end position="376"/>
    </location>
</feature>
<accession>A0A3M7MGE1</accession>
<dbReference type="GO" id="GO:0005178">
    <property type="term" value="F:integrin binding"/>
    <property type="evidence" value="ECO:0007669"/>
    <property type="project" value="TreeGrafter"/>
</dbReference>
<dbReference type="Gene3D" id="3.40.390.10">
    <property type="entry name" value="Collagenase (Catalytic Domain)"/>
    <property type="match status" value="1"/>
</dbReference>
<dbReference type="AlphaFoldDB" id="A0A3M7MGE1"/>
<dbReference type="GO" id="GO:0008237">
    <property type="term" value="F:metallopeptidase activity"/>
    <property type="evidence" value="ECO:0007669"/>
    <property type="project" value="InterPro"/>
</dbReference>
<dbReference type="InterPro" id="IPR039124">
    <property type="entry name" value="PRA1-like"/>
</dbReference>
<evidence type="ECO:0000256" key="4">
    <source>
        <dbReference type="SAM" id="MobiDB-lite"/>
    </source>
</evidence>
<evidence type="ECO:0000313" key="7">
    <source>
        <dbReference type="Proteomes" id="UP000265663"/>
    </source>
</evidence>
<dbReference type="GO" id="GO:0009277">
    <property type="term" value="C:fungal-type cell wall"/>
    <property type="evidence" value="ECO:0007669"/>
    <property type="project" value="TreeGrafter"/>
</dbReference>
<dbReference type="OrthoDB" id="4689212at2759"/>
<dbReference type="FunFam" id="3.40.390.10:FF:000043">
    <property type="entry name" value="Major allergen Asp F2"/>
    <property type="match status" value="1"/>
</dbReference>
<dbReference type="PANTHER" id="PTHR39399">
    <property type="entry name" value="PROTEIN ZPS1"/>
    <property type="match status" value="1"/>
</dbReference>
<feature type="compositionally biased region" description="Low complexity" evidence="4">
    <location>
        <begin position="334"/>
        <end position="350"/>
    </location>
</feature>
<feature type="compositionally biased region" description="Pro residues" evidence="4">
    <location>
        <begin position="366"/>
        <end position="376"/>
    </location>
</feature>
<evidence type="ECO:0000256" key="2">
    <source>
        <dbReference type="ARBA" id="ARBA00023180"/>
    </source>
</evidence>
<keyword evidence="1" id="KW-0732">Signal</keyword>
<protein>
    <submittedName>
        <fullName evidence="6">Zink binding</fullName>
    </submittedName>
</protein>